<dbReference type="FunFam" id="2.70.150.10:FF:000002">
    <property type="entry name" value="Copper-transporting ATPase 1, putative"/>
    <property type="match status" value="1"/>
</dbReference>
<dbReference type="PANTHER" id="PTHR48085">
    <property type="entry name" value="CADMIUM/ZINC-TRANSPORTING ATPASE HMA2-RELATED"/>
    <property type="match status" value="1"/>
</dbReference>
<evidence type="ECO:0000256" key="12">
    <source>
        <dbReference type="RuleBase" id="RU362081"/>
    </source>
</evidence>
<keyword evidence="3" id="KW-0104">Cadmium</keyword>
<dbReference type="GO" id="GO:0046872">
    <property type="term" value="F:metal ion binding"/>
    <property type="evidence" value="ECO:0007669"/>
    <property type="project" value="UniProtKB-KW"/>
</dbReference>
<dbReference type="SUPFAM" id="SSF81653">
    <property type="entry name" value="Calcium ATPase, transduction domain A"/>
    <property type="match status" value="1"/>
</dbReference>
<gene>
    <name evidence="14" type="ORF">FC78_GL000758</name>
</gene>
<proteinExistence type="inferred from homology"/>
<sequence>MKSYNVQSEYQVKNKQTKSKHKLDHESTVRLWKLVISAVFMIAGFIGIFGEPINIVLYFMGYFVIGGSIVLKAVKNIFHGEIFDENFLMTIATVGALILGEYPEAVAVMFFYEVGNLFEDIATNNSKKSISALLEVKPVFATIKMASGTKKVDPSKVQVGQIIIVRPGEKIPLDGTVVSGQSMVDTSALTGESMPRSIYQNDAAMSGSINQNGTLEIKVTKIYSDSTVAKILDMVQNASNKKAPAEKFITRFAKIYTPIVVAMAVALAIIPSLFTGNWGEWISRALVFLVISCPCALVISVPLSFFSGIGAASKQGVLVKGSSYLEALNSVDTVAFDKTGTLTKGQFEVVKIEPVAGVKRQDLLGIAAAAEQNSTHPIAQSIIKAYNDDMSQYQVTDANEHAGHGLKAIVDGKQVVVGNDKAMSGINFIRDNGIGTVVYVSVDGKFMGSIVIADEPKSDAQDAIELLHQRGIKSAMLTGDNAIVGRSIADKLKLDNVYTDLLPEDKVNIVEKLLATSKKKNKKVAFIGDGINDTPVLTTADIGFAMGGLGSDAAVEAADIVIMGDEPSKVSKTIKIAQVTRKIVMENISFAIGIKVLFLILGAFGFVGMWQAVFADVGVTVIAVLNAVRLQFLK</sequence>
<evidence type="ECO:0000256" key="4">
    <source>
        <dbReference type="ARBA" id="ARBA00022692"/>
    </source>
</evidence>
<feature type="transmembrane region" description="Helical" evidence="12">
    <location>
        <begin position="588"/>
        <end position="607"/>
    </location>
</feature>
<dbReference type="NCBIfam" id="TIGR01494">
    <property type="entry name" value="ATPase_P-type"/>
    <property type="match status" value="1"/>
</dbReference>
<dbReference type="InterPro" id="IPR001757">
    <property type="entry name" value="P_typ_ATPase"/>
</dbReference>
<comment type="caution">
    <text evidence="14">The sequence shown here is derived from an EMBL/GenBank/DDBJ whole genome shotgun (WGS) entry which is preliminary data.</text>
</comment>
<dbReference type="SFLD" id="SFLDG00002">
    <property type="entry name" value="C1.7:_P-type_atpase_like"/>
    <property type="match status" value="1"/>
</dbReference>
<dbReference type="SFLD" id="SFLDS00003">
    <property type="entry name" value="Haloacid_Dehalogenase"/>
    <property type="match status" value="1"/>
</dbReference>
<keyword evidence="12" id="KW-0067">ATP-binding</keyword>
<name>A0A0R1KW29_9LACO</name>
<dbReference type="SFLD" id="SFLDF00027">
    <property type="entry name" value="p-type_atpase"/>
    <property type="match status" value="1"/>
</dbReference>
<evidence type="ECO:0000256" key="9">
    <source>
        <dbReference type="ARBA" id="ARBA00023136"/>
    </source>
</evidence>
<dbReference type="GO" id="GO:0016887">
    <property type="term" value="F:ATP hydrolysis activity"/>
    <property type="evidence" value="ECO:0007669"/>
    <property type="project" value="InterPro"/>
</dbReference>
<dbReference type="STRING" id="1423788.FC78_GL000758"/>
<dbReference type="InterPro" id="IPR036412">
    <property type="entry name" value="HAD-like_sf"/>
</dbReference>
<keyword evidence="12" id="KW-0547">Nucleotide-binding</keyword>
<keyword evidence="7 12" id="KW-1133">Transmembrane helix</keyword>
<dbReference type="Pfam" id="PF00122">
    <property type="entry name" value="E1-E2_ATPase"/>
    <property type="match status" value="1"/>
</dbReference>
<reference evidence="14 15" key="1">
    <citation type="journal article" date="2015" name="Genome Announc.">
        <title>Expanding the biotechnology potential of lactobacilli through comparative genomics of 213 strains and associated genera.</title>
        <authorList>
            <person name="Sun Z."/>
            <person name="Harris H.M."/>
            <person name="McCann A."/>
            <person name="Guo C."/>
            <person name="Argimon S."/>
            <person name="Zhang W."/>
            <person name="Yang X."/>
            <person name="Jeffery I.B."/>
            <person name="Cooney J.C."/>
            <person name="Kagawa T.F."/>
            <person name="Liu W."/>
            <person name="Song Y."/>
            <person name="Salvetti E."/>
            <person name="Wrobel A."/>
            <person name="Rasinkangas P."/>
            <person name="Parkhill J."/>
            <person name="Rea M.C."/>
            <person name="O'Sullivan O."/>
            <person name="Ritari J."/>
            <person name="Douillard F.P."/>
            <person name="Paul Ross R."/>
            <person name="Yang R."/>
            <person name="Briner A.E."/>
            <person name="Felis G.E."/>
            <person name="de Vos W.M."/>
            <person name="Barrangou R."/>
            <person name="Klaenhammer T.R."/>
            <person name="Caufield P.W."/>
            <person name="Cui Y."/>
            <person name="Zhang H."/>
            <person name="O'Toole P.W."/>
        </authorList>
    </citation>
    <scope>NUCLEOTIDE SEQUENCE [LARGE SCALE GENOMIC DNA]</scope>
    <source>
        <strain evidence="14 15">DSM 19674</strain>
    </source>
</reference>
<evidence type="ECO:0000256" key="6">
    <source>
        <dbReference type="ARBA" id="ARBA00022967"/>
    </source>
</evidence>
<evidence type="ECO:0000256" key="3">
    <source>
        <dbReference type="ARBA" id="ARBA00022539"/>
    </source>
</evidence>
<comment type="similarity">
    <text evidence="2 12">Belongs to the cation transport ATPase (P-type) (TC 3.A.3) family. Type IB subfamily.</text>
</comment>
<dbReference type="AlphaFoldDB" id="A0A0R1KW29"/>
<feature type="transmembrane region" description="Helical" evidence="12">
    <location>
        <begin position="31"/>
        <end position="49"/>
    </location>
</feature>
<evidence type="ECO:0000313" key="14">
    <source>
        <dbReference type="EMBL" id="KRK84633.1"/>
    </source>
</evidence>
<comment type="catalytic activity">
    <reaction evidence="11">
        <text>Cd(2+)(in) + ATP + H2O = Cd(2+)(out) + ADP + phosphate + H(+)</text>
        <dbReference type="Rhea" id="RHEA:12132"/>
        <dbReference type="ChEBI" id="CHEBI:15377"/>
        <dbReference type="ChEBI" id="CHEBI:15378"/>
        <dbReference type="ChEBI" id="CHEBI:30616"/>
        <dbReference type="ChEBI" id="CHEBI:43474"/>
        <dbReference type="ChEBI" id="CHEBI:48775"/>
        <dbReference type="ChEBI" id="CHEBI:456216"/>
        <dbReference type="EC" id="7.2.2.21"/>
    </reaction>
</comment>
<dbReference type="EMBL" id="AZDY01000009">
    <property type="protein sequence ID" value="KRK84633.1"/>
    <property type="molecule type" value="Genomic_DNA"/>
</dbReference>
<dbReference type="SUPFAM" id="SSF81665">
    <property type="entry name" value="Calcium ATPase, transmembrane domain M"/>
    <property type="match status" value="1"/>
</dbReference>
<keyword evidence="6" id="KW-1278">Translocase</keyword>
<dbReference type="InterPro" id="IPR018303">
    <property type="entry name" value="ATPase_P-typ_P_site"/>
</dbReference>
<feature type="transmembrane region" description="Helical" evidence="12">
    <location>
        <begin position="55"/>
        <end position="74"/>
    </location>
</feature>
<dbReference type="Gene3D" id="3.40.50.1000">
    <property type="entry name" value="HAD superfamily/HAD-like"/>
    <property type="match status" value="1"/>
</dbReference>
<dbReference type="Pfam" id="PF00702">
    <property type="entry name" value="Hydrolase"/>
    <property type="match status" value="1"/>
</dbReference>
<dbReference type="SUPFAM" id="SSF56784">
    <property type="entry name" value="HAD-like"/>
    <property type="match status" value="1"/>
</dbReference>
<accession>A0A0R1KW29</accession>
<comment type="subcellular location">
    <subcellularLocation>
        <location evidence="1">Cell membrane</location>
        <topology evidence="1">Multi-pass membrane protein</topology>
    </subcellularLocation>
</comment>
<dbReference type="OrthoDB" id="9813266at2"/>
<protein>
    <recommendedName>
        <fullName evidence="10">Cd(2+)-exporting ATPase</fullName>
        <ecNumber evidence="10">7.2.2.21</ecNumber>
    </recommendedName>
</protein>
<dbReference type="InterPro" id="IPR023298">
    <property type="entry name" value="ATPase_P-typ_TM_dom_sf"/>
</dbReference>
<dbReference type="NCBIfam" id="TIGR01525">
    <property type="entry name" value="ATPase-IB_hvy"/>
    <property type="match status" value="1"/>
</dbReference>
<keyword evidence="15" id="KW-1185">Reference proteome</keyword>
<evidence type="ECO:0000256" key="10">
    <source>
        <dbReference type="ARBA" id="ARBA00039103"/>
    </source>
</evidence>
<dbReference type="PROSITE" id="PS00154">
    <property type="entry name" value="ATPASE_E1_E2"/>
    <property type="match status" value="1"/>
</dbReference>
<evidence type="ECO:0000256" key="11">
    <source>
        <dbReference type="ARBA" id="ARBA00049338"/>
    </source>
</evidence>
<evidence type="ECO:0000313" key="15">
    <source>
        <dbReference type="Proteomes" id="UP000051515"/>
    </source>
</evidence>
<organism evidence="14 15">
    <name type="scientific">Companilactobacillus bobalius DSM 19674</name>
    <dbReference type="NCBI Taxonomy" id="1423788"/>
    <lineage>
        <taxon>Bacteria</taxon>
        <taxon>Bacillati</taxon>
        <taxon>Bacillota</taxon>
        <taxon>Bacilli</taxon>
        <taxon>Lactobacillales</taxon>
        <taxon>Lactobacillaceae</taxon>
        <taxon>Companilactobacillus</taxon>
        <taxon>Companilactobacillus bobalius</taxon>
    </lineage>
</organism>
<dbReference type="GO" id="GO:0008551">
    <property type="term" value="F:P-type cadmium transporter activity"/>
    <property type="evidence" value="ECO:0007669"/>
    <property type="project" value="UniProtKB-EC"/>
</dbReference>
<dbReference type="PATRIC" id="fig|1423788.3.peg.774"/>
<dbReference type="EC" id="7.2.2.21" evidence="10"/>
<keyword evidence="5 12" id="KW-0479">Metal-binding</keyword>
<evidence type="ECO:0000256" key="5">
    <source>
        <dbReference type="ARBA" id="ARBA00022723"/>
    </source>
</evidence>
<dbReference type="InterPro" id="IPR059000">
    <property type="entry name" value="ATPase_P-type_domA"/>
</dbReference>
<dbReference type="InterPro" id="IPR008250">
    <property type="entry name" value="ATPase_P-typ_transduc_dom_A_sf"/>
</dbReference>
<dbReference type="NCBIfam" id="TIGR01512">
    <property type="entry name" value="ATPase-IB2_Cd"/>
    <property type="match status" value="1"/>
</dbReference>
<feature type="domain" description="P-type ATPase A" evidence="13">
    <location>
        <begin position="140"/>
        <end position="236"/>
    </location>
</feature>
<dbReference type="GO" id="GO:0005886">
    <property type="term" value="C:plasma membrane"/>
    <property type="evidence" value="ECO:0007669"/>
    <property type="project" value="UniProtKB-SubCell"/>
</dbReference>
<evidence type="ECO:0000256" key="1">
    <source>
        <dbReference type="ARBA" id="ARBA00004651"/>
    </source>
</evidence>
<feature type="transmembrane region" description="Helical" evidence="12">
    <location>
        <begin position="255"/>
        <end position="274"/>
    </location>
</feature>
<dbReference type="Gene3D" id="3.40.1110.10">
    <property type="entry name" value="Calcium-transporting ATPase, cytoplasmic domain N"/>
    <property type="match status" value="1"/>
</dbReference>
<dbReference type="InterPro" id="IPR044492">
    <property type="entry name" value="P_typ_ATPase_HD_dom"/>
</dbReference>
<keyword evidence="12" id="KW-1003">Cell membrane</keyword>
<evidence type="ECO:0000256" key="7">
    <source>
        <dbReference type="ARBA" id="ARBA00022989"/>
    </source>
</evidence>
<dbReference type="InterPro" id="IPR051014">
    <property type="entry name" value="Cation_Transport_ATPase_IB"/>
</dbReference>
<dbReference type="PANTHER" id="PTHR48085:SF5">
    <property type="entry name" value="CADMIUM_ZINC-TRANSPORTING ATPASE HMA4-RELATED"/>
    <property type="match status" value="1"/>
</dbReference>
<keyword evidence="4 12" id="KW-0812">Transmembrane</keyword>
<keyword evidence="8" id="KW-0406">Ion transport</keyword>
<evidence type="ECO:0000259" key="13">
    <source>
        <dbReference type="Pfam" id="PF00122"/>
    </source>
</evidence>
<dbReference type="GO" id="GO:0005524">
    <property type="term" value="F:ATP binding"/>
    <property type="evidence" value="ECO:0007669"/>
    <property type="project" value="UniProtKB-UniRule"/>
</dbReference>
<evidence type="ECO:0000256" key="2">
    <source>
        <dbReference type="ARBA" id="ARBA00006024"/>
    </source>
</evidence>
<dbReference type="InterPro" id="IPR027256">
    <property type="entry name" value="P-typ_ATPase_IB"/>
</dbReference>
<feature type="transmembrane region" description="Helical" evidence="12">
    <location>
        <begin position="613"/>
        <end position="632"/>
    </location>
</feature>
<keyword evidence="8" id="KW-0813">Transport</keyword>
<dbReference type="InterPro" id="IPR023214">
    <property type="entry name" value="HAD_sf"/>
</dbReference>
<keyword evidence="9 12" id="KW-0472">Membrane</keyword>
<evidence type="ECO:0000256" key="8">
    <source>
        <dbReference type="ARBA" id="ARBA00023065"/>
    </source>
</evidence>
<dbReference type="InterPro" id="IPR023299">
    <property type="entry name" value="ATPase_P-typ_cyto_dom_N"/>
</dbReference>
<feature type="transmembrane region" description="Helical" evidence="12">
    <location>
        <begin position="286"/>
        <end position="306"/>
    </location>
</feature>
<dbReference type="Gene3D" id="2.70.150.10">
    <property type="entry name" value="Calcium-transporting ATPase, cytoplasmic transduction domain A"/>
    <property type="match status" value="1"/>
</dbReference>
<dbReference type="Proteomes" id="UP000051515">
    <property type="component" value="Unassembled WGS sequence"/>
</dbReference>
<dbReference type="PRINTS" id="PR00119">
    <property type="entry name" value="CATATPASE"/>
</dbReference>